<evidence type="ECO:0000313" key="1">
    <source>
        <dbReference type="EMBL" id="GIY89805.1"/>
    </source>
</evidence>
<gene>
    <name evidence="1" type="primary">Ten-a_1</name>
    <name evidence="1" type="ORF">CEXT_429631</name>
</gene>
<dbReference type="EMBL" id="BPLR01017263">
    <property type="protein sequence ID" value="GIY89805.1"/>
    <property type="molecule type" value="Genomic_DNA"/>
</dbReference>
<name>A0AAV4X754_CAEEX</name>
<reference evidence="1 2" key="1">
    <citation type="submission" date="2021-06" db="EMBL/GenBank/DDBJ databases">
        <title>Caerostris extrusa draft genome.</title>
        <authorList>
            <person name="Kono N."/>
            <person name="Arakawa K."/>
        </authorList>
    </citation>
    <scope>NUCLEOTIDE SEQUENCE [LARGE SCALE GENOMIC DNA]</scope>
</reference>
<keyword evidence="2" id="KW-1185">Reference proteome</keyword>
<dbReference type="Proteomes" id="UP001054945">
    <property type="component" value="Unassembled WGS sequence"/>
</dbReference>
<comment type="caution">
    <text evidence="1">The sequence shown here is derived from an EMBL/GenBank/DDBJ whole genome shotgun (WGS) entry which is preliminary data.</text>
</comment>
<proteinExistence type="predicted"/>
<organism evidence="1 2">
    <name type="scientific">Caerostris extrusa</name>
    <name type="common">Bark spider</name>
    <name type="synonym">Caerostris bankana</name>
    <dbReference type="NCBI Taxonomy" id="172846"/>
    <lineage>
        <taxon>Eukaryota</taxon>
        <taxon>Metazoa</taxon>
        <taxon>Ecdysozoa</taxon>
        <taxon>Arthropoda</taxon>
        <taxon>Chelicerata</taxon>
        <taxon>Arachnida</taxon>
        <taxon>Araneae</taxon>
        <taxon>Araneomorphae</taxon>
        <taxon>Entelegynae</taxon>
        <taxon>Araneoidea</taxon>
        <taxon>Araneidae</taxon>
        <taxon>Caerostris</taxon>
    </lineage>
</organism>
<accession>A0AAV4X754</accession>
<dbReference type="AlphaFoldDB" id="A0AAV4X754"/>
<evidence type="ECO:0000313" key="2">
    <source>
        <dbReference type="Proteomes" id="UP001054945"/>
    </source>
</evidence>
<protein>
    <submittedName>
        <fullName evidence="1">Teneurin-a</fullName>
    </submittedName>
</protein>
<sequence length="150" mass="17144">MSKPIFTLLNCSSAVKTTIHQDGVIEVETPWQQELVWESIPHPVLMGNLPVQAGMFPVPLRLTSFEGEDGSTVSSWNYEIKYKDNNITAVERVLAILTVKDERRTETHVLIFRVHRIPCFWGISSWFSPKCIYNYDDDDGQPITIQSNFA</sequence>